<gene>
    <name evidence="1" type="ORF">V6255_11835</name>
</gene>
<accession>A0ABU9HDP9</accession>
<keyword evidence="2" id="KW-1185">Reference proteome</keyword>
<keyword evidence="1" id="KW-0449">Lipoprotein</keyword>
<reference evidence="1 2" key="1">
    <citation type="submission" date="2024-02" db="EMBL/GenBank/DDBJ databases">
        <title>Bacteria isolated from the canopy kelp, Nereocystis luetkeana.</title>
        <authorList>
            <person name="Pfister C.A."/>
            <person name="Younker I.T."/>
            <person name="Light S.H."/>
        </authorList>
    </citation>
    <scope>NUCLEOTIDE SEQUENCE [LARGE SCALE GENOMIC DNA]</scope>
    <source>
        <strain evidence="1 2">TI.2.07</strain>
    </source>
</reference>
<evidence type="ECO:0000313" key="2">
    <source>
        <dbReference type="Proteomes" id="UP001366060"/>
    </source>
</evidence>
<evidence type="ECO:0000313" key="1">
    <source>
        <dbReference type="EMBL" id="MEL0659828.1"/>
    </source>
</evidence>
<protein>
    <submittedName>
        <fullName evidence="1">LPP20 family lipoprotein</fullName>
    </submittedName>
</protein>
<sequence>MFKKTALTFSLLTVLSGCQSTSSVNDVQSLACFYPDAPTEQAPQWICGVTPTGLEISATGYAKKNVAGGSIMNDISINDARVNLGRQFEVNVQSILKTASTASTNTTADSVTENVNEYFENVTKSISSTTLNNSRIITKRTSPAGGLYTLVGMDKATFDMNFSKVIQKAEAKDAELWAKFSDKKTADELASVLSKLKNK</sequence>
<dbReference type="EMBL" id="JBAKBA010000026">
    <property type="protein sequence ID" value="MEL0659828.1"/>
    <property type="molecule type" value="Genomic_DNA"/>
</dbReference>
<dbReference type="PROSITE" id="PS51257">
    <property type="entry name" value="PROKAR_LIPOPROTEIN"/>
    <property type="match status" value="1"/>
</dbReference>
<organism evidence="1 2">
    <name type="scientific">Psychromonas arctica</name>
    <dbReference type="NCBI Taxonomy" id="168275"/>
    <lineage>
        <taxon>Bacteria</taxon>
        <taxon>Pseudomonadati</taxon>
        <taxon>Pseudomonadota</taxon>
        <taxon>Gammaproteobacteria</taxon>
        <taxon>Alteromonadales</taxon>
        <taxon>Psychromonadaceae</taxon>
        <taxon>Psychromonas</taxon>
    </lineage>
</organism>
<dbReference type="Proteomes" id="UP001366060">
    <property type="component" value="Unassembled WGS sequence"/>
</dbReference>
<comment type="caution">
    <text evidence="1">The sequence shown here is derived from an EMBL/GenBank/DDBJ whole genome shotgun (WGS) entry which is preliminary data.</text>
</comment>
<name>A0ABU9HDP9_9GAMM</name>
<dbReference type="RefSeq" id="WP_160064064.1">
    <property type="nucleotide sequence ID" value="NZ_JBAKBA010000026.1"/>
</dbReference>
<proteinExistence type="predicted"/>